<keyword evidence="3" id="KW-1185">Reference proteome</keyword>
<proteinExistence type="predicted"/>
<feature type="transmembrane region" description="Helical" evidence="1">
    <location>
        <begin position="55"/>
        <end position="78"/>
    </location>
</feature>
<sequence>MYGRLERMTPTLNPNGYVTWAAPTAPAYVAQRWINTELPWHCHTKMRRVQNSHSYGLTWEFIAFMSITCAVTLLPTLALSITPVFVLPGLAPSSWFENLAVRPNGLILATRGDAPEIWQVNPATGQGTKLVSVTGAFNLTGIAEIAPGRCHLQKQKCEETYVFGSSYIPAPLQVDPGSAKVWTLRFGHGIAPTVSLVAELPGAGFINGVAAWGPRRVLLGDTVEEAVYLMDVDTGLFTTPLTNMTGINGVQTAPGYIYWANHALQSLSRIPVDDNAFPTGPAEILARDQAIDDFAVATDESGSGRAFIGAMYDNAVVQVVFGPPPNPEVGLKTVIAGNLSGTGVGLCTVVVFGRRAEDVDVLYASRYLPVACFMYILPMLASKPQSPALLFRSFPISHTKPQNPWL</sequence>
<accession>A0AA39ZRC5</accession>
<reference evidence="2" key="1">
    <citation type="submission" date="2023-06" db="EMBL/GenBank/DDBJ databases">
        <title>Genome-scale phylogeny and comparative genomics of the fungal order Sordariales.</title>
        <authorList>
            <consortium name="Lawrence Berkeley National Laboratory"/>
            <person name="Hensen N."/>
            <person name="Bonometti L."/>
            <person name="Westerberg I."/>
            <person name="Brannstrom I.O."/>
            <person name="Guillou S."/>
            <person name="Cros-Aarteil S."/>
            <person name="Calhoun S."/>
            <person name="Haridas S."/>
            <person name="Kuo A."/>
            <person name="Mondo S."/>
            <person name="Pangilinan J."/>
            <person name="Riley R."/>
            <person name="Labutti K."/>
            <person name="Andreopoulos B."/>
            <person name="Lipzen A."/>
            <person name="Chen C."/>
            <person name="Yanf M."/>
            <person name="Daum C."/>
            <person name="Ng V."/>
            <person name="Clum A."/>
            <person name="Steindorff A."/>
            <person name="Ohm R."/>
            <person name="Martin F."/>
            <person name="Silar P."/>
            <person name="Natvig D."/>
            <person name="Lalanne C."/>
            <person name="Gautier V."/>
            <person name="Ament-Velasquez S.L."/>
            <person name="Kruys A."/>
            <person name="Hutchinson M.I."/>
            <person name="Powell A.J."/>
            <person name="Barry K."/>
            <person name="Miller A.N."/>
            <person name="Grigoriev I.V."/>
            <person name="Debuchy R."/>
            <person name="Gladieux P."/>
            <person name="Thoren M.H."/>
            <person name="Johannesson H."/>
        </authorList>
    </citation>
    <scope>NUCLEOTIDE SEQUENCE</scope>
    <source>
        <strain evidence="2">SMH4607-1</strain>
    </source>
</reference>
<protein>
    <submittedName>
        <fullName evidence="2">Uncharacterized protein</fullName>
    </submittedName>
</protein>
<dbReference type="AlphaFoldDB" id="A0AA39ZRC5"/>
<gene>
    <name evidence="2" type="ORF">B0H67DRAFT_558574</name>
</gene>
<dbReference type="EMBL" id="JAUKUA010000009">
    <property type="protein sequence ID" value="KAK0702272.1"/>
    <property type="molecule type" value="Genomic_DNA"/>
</dbReference>
<name>A0AA39ZRC5_9PEZI</name>
<keyword evidence="1" id="KW-0812">Transmembrane</keyword>
<dbReference type="SUPFAM" id="SSF63829">
    <property type="entry name" value="Calcium-dependent phosphotriesterase"/>
    <property type="match status" value="1"/>
</dbReference>
<evidence type="ECO:0000256" key="1">
    <source>
        <dbReference type="SAM" id="Phobius"/>
    </source>
</evidence>
<dbReference type="Gene3D" id="2.120.10.30">
    <property type="entry name" value="TolB, C-terminal domain"/>
    <property type="match status" value="1"/>
</dbReference>
<dbReference type="InterPro" id="IPR011042">
    <property type="entry name" value="6-blade_b-propeller_TolB-like"/>
</dbReference>
<evidence type="ECO:0000313" key="3">
    <source>
        <dbReference type="Proteomes" id="UP001172102"/>
    </source>
</evidence>
<comment type="caution">
    <text evidence="2">The sequence shown here is derived from an EMBL/GenBank/DDBJ whole genome shotgun (WGS) entry which is preliminary data.</text>
</comment>
<dbReference type="Proteomes" id="UP001172102">
    <property type="component" value="Unassembled WGS sequence"/>
</dbReference>
<evidence type="ECO:0000313" key="2">
    <source>
        <dbReference type="EMBL" id="KAK0702272.1"/>
    </source>
</evidence>
<keyword evidence="1" id="KW-1133">Transmembrane helix</keyword>
<dbReference type="PANTHER" id="PTHR42060:SF1">
    <property type="entry name" value="NHL REPEAT-CONTAINING PROTEIN"/>
    <property type="match status" value="1"/>
</dbReference>
<dbReference type="InterPro" id="IPR052998">
    <property type="entry name" value="Hetero-Diels-Alderase-like"/>
</dbReference>
<dbReference type="PANTHER" id="PTHR42060">
    <property type="entry name" value="NHL REPEAT-CONTAINING PROTEIN-RELATED"/>
    <property type="match status" value="1"/>
</dbReference>
<keyword evidence="1" id="KW-0472">Membrane</keyword>
<organism evidence="2 3">
    <name type="scientific">Lasiosphaeris hirsuta</name>
    <dbReference type="NCBI Taxonomy" id="260670"/>
    <lineage>
        <taxon>Eukaryota</taxon>
        <taxon>Fungi</taxon>
        <taxon>Dikarya</taxon>
        <taxon>Ascomycota</taxon>
        <taxon>Pezizomycotina</taxon>
        <taxon>Sordariomycetes</taxon>
        <taxon>Sordariomycetidae</taxon>
        <taxon>Sordariales</taxon>
        <taxon>Lasiosphaeriaceae</taxon>
        <taxon>Lasiosphaeris</taxon>
    </lineage>
</organism>